<feature type="transmembrane region" description="Helical" evidence="1">
    <location>
        <begin position="322"/>
        <end position="340"/>
    </location>
</feature>
<keyword evidence="3" id="KW-1185">Reference proteome</keyword>
<accession>A0A430B6I1</accession>
<proteinExistence type="predicted"/>
<dbReference type="GeneID" id="95581737"/>
<feature type="transmembrane region" description="Helical" evidence="1">
    <location>
        <begin position="161"/>
        <end position="185"/>
    </location>
</feature>
<gene>
    <name evidence="2" type="ORF">CBF28_05430</name>
</gene>
<keyword evidence="1" id="KW-0812">Transmembrane</keyword>
<feature type="transmembrane region" description="Helical" evidence="1">
    <location>
        <begin position="235"/>
        <end position="253"/>
    </location>
</feature>
<feature type="transmembrane region" description="Helical" evidence="1">
    <location>
        <begin position="12"/>
        <end position="30"/>
    </location>
</feature>
<comment type="caution">
    <text evidence="2">The sequence shown here is derived from an EMBL/GenBank/DDBJ whole genome shotgun (WGS) entry which is preliminary data.</text>
</comment>
<organism evidence="2 3">
    <name type="scientific">Vagococcus carniphilus</name>
    <dbReference type="NCBI Taxonomy" id="218144"/>
    <lineage>
        <taxon>Bacteria</taxon>
        <taxon>Bacillati</taxon>
        <taxon>Bacillota</taxon>
        <taxon>Bacilli</taxon>
        <taxon>Lactobacillales</taxon>
        <taxon>Enterococcaceae</taxon>
        <taxon>Vagococcus</taxon>
    </lineage>
</organism>
<reference evidence="2 3" key="1">
    <citation type="submission" date="2017-05" db="EMBL/GenBank/DDBJ databases">
        <title>Vagococcus spp. assemblies.</title>
        <authorList>
            <person name="Gulvik C.A."/>
        </authorList>
    </citation>
    <scope>NUCLEOTIDE SEQUENCE [LARGE SCALE GENOMIC DNA]</scope>
    <source>
        <strain evidence="2 3">SS1714</strain>
    </source>
</reference>
<feature type="transmembrane region" description="Helical" evidence="1">
    <location>
        <begin position="116"/>
        <end position="134"/>
    </location>
</feature>
<keyword evidence="1" id="KW-1133">Transmembrane helix</keyword>
<sequence length="397" mass="45695">MKKELNQLMMQRYKYFLLGISLLIVGITFLETKSNLSLWQETRTELSSKKAESSFYKELKSKDAYPNGKMVVLYDEREGKPELETNDFSEYKKARLEVFHDNPHFVSGFSDYVSESIFIITLMAVVSGFVLFFYDNKTNFNTMLFSSKYRRRDIYLTKYKIVGGTLLLTLLVAKVARILSFVLFIPSEHLNANFFELLPSQLLQISLLGVVFMISSFAGILLGEWVTGVITIFGFWYMFHSFAVGIFSIYSTLTDRVFSYPFLELTFFFNLSKRNTLPVFIYLGLFIVVSAILFIWGMKLYDQLSLENNGKYLMFDFLRKPIQLVFLVYLFVVATGPGLIDAIKINVTGVSPYGDYHPSVLQNLITTTIALSIGYLISVIAIYRKNPFTFIKKKEAL</sequence>
<feature type="transmembrane region" description="Helical" evidence="1">
    <location>
        <begin position="360"/>
        <end position="383"/>
    </location>
</feature>
<evidence type="ECO:0000313" key="3">
    <source>
        <dbReference type="Proteomes" id="UP000288028"/>
    </source>
</evidence>
<evidence type="ECO:0000256" key="1">
    <source>
        <dbReference type="SAM" id="Phobius"/>
    </source>
</evidence>
<dbReference type="EMBL" id="NGKB01000004">
    <property type="protein sequence ID" value="RSU15877.1"/>
    <property type="molecule type" value="Genomic_DNA"/>
</dbReference>
<protein>
    <submittedName>
        <fullName evidence="2">Uncharacterized protein</fullName>
    </submittedName>
</protein>
<feature type="transmembrane region" description="Helical" evidence="1">
    <location>
        <begin position="279"/>
        <end position="301"/>
    </location>
</feature>
<name>A0A430B6I1_9ENTE</name>
<dbReference type="Proteomes" id="UP000288028">
    <property type="component" value="Unassembled WGS sequence"/>
</dbReference>
<feature type="transmembrane region" description="Helical" evidence="1">
    <location>
        <begin position="205"/>
        <end position="223"/>
    </location>
</feature>
<evidence type="ECO:0000313" key="2">
    <source>
        <dbReference type="EMBL" id="RSU15877.1"/>
    </source>
</evidence>
<dbReference type="OrthoDB" id="2199746at2"/>
<dbReference type="AlphaFoldDB" id="A0A430B6I1"/>
<dbReference type="RefSeq" id="WP_126792754.1">
    <property type="nucleotide sequence ID" value="NZ_CP060720.1"/>
</dbReference>
<keyword evidence="1" id="KW-0472">Membrane</keyword>